<reference evidence="2" key="1">
    <citation type="journal article" date="2018" name="Genome Biol. Evol.">
        <title>Genomics and development of Lentinus tigrinus, a white-rot wood-decaying mushroom with dimorphic fruiting bodies.</title>
        <authorList>
            <person name="Wu B."/>
            <person name="Xu Z."/>
            <person name="Knudson A."/>
            <person name="Carlson A."/>
            <person name="Chen N."/>
            <person name="Kovaka S."/>
            <person name="LaButti K."/>
            <person name="Lipzen A."/>
            <person name="Pennachio C."/>
            <person name="Riley R."/>
            <person name="Schakwitz W."/>
            <person name="Umezawa K."/>
            <person name="Ohm R.A."/>
            <person name="Grigoriev I.V."/>
            <person name="Nagy L.G."/>
            <person name="Gibbons J."/>
            <person name="Hibbett D."/>
        </authorList>
    </citation>
    <scope>NUCLEOTIDE SEQUENCE [LARGE SCALE GENOMIC DNA]</scope>
    <source>
        <strain evidence="2">ALCF2SS1-6</strain>
    </source>
</reference>
<sequence length="255" mass="27771">AEVSVRDLIVAVRASNMTAKAELADALTAFVADSRLTGRALQKVSAQVSSLIDSIDAFNAFARRAMEGGQPSNRRDIGLSAARTYEAALDHFSSQIAEIVVVATHAQRSLDALEVRLAAVQELCLKESFATTSAYNSLQWDIASFVRGTYRDKKQDVQYRTVVMQNVDRYRSLAAAYVSATVQSLMIIDIDLAELRGRLLNRGSNSHYGIPVEIHLAGIERTLNRVREELLRGGQISSPPTGPSIVSSLLPQPPS</sequence>
<evidence type="ECO:0000313" key="3">
    <source>
        <dbReference type="Proteomes" id="UP000313359"/>
    </source>
</evidence>
<organism evidence="2 3">
    <name type="scientific">Lentinus tigrinus ALCF2SS1-6</name>
    <dbReference type="NCBI Taxonomy" id="1328759"/>
    <lineage>
        <taxon>Eukaryota</taxon>
        <taxon>Fungi</taxon>
        <taxon>Dikarya</taxon>
        <taxon>Basidiomycota</taxon>
        <taxon>Agaricomycotina</taxon>
        <taxon>Agaricomycetes</taxon>
        <taxon>Polyporales</taxon>
        <taxon>Polyporaceae</taxon>
        <taxon>Lentinus</taxon>
    </lineage>
</organism>
<dbReference type="OrthoDB" id="4179406at2759"/>
<feature type="region of interest" description="Disordered" evidence="1">
    <location>
        <begin position="233"/>
        <end position="255"/>
    </location>
</feature>
<evidence type="ECO:0000313" key="2">
    <source>
        <dbReference type="EMBL" id="RPD52035.1"/>
    </source>
</evidence>
<feature type="compositionally biased region" description="Polar residues" evidence="1">
    <location>
        <begin position="235"/>
        <end position="255"/>
    </location>
</feature>
<keyword evidence="3" id="KW-1185">Reference proteome</keyword>
<protein>
    <submittedName>
        <fullName evidence="2">Uncharacterized protein</fullName>
    </submittedName>
</protein>
<feature type="non-terminal residue" evidence="2">
    <location>
        <position position="1"/>
    </location>
</feature>
<gene>
    <name evidence="2" type="ORF">L227DRAFT_515418</name>
</gene>
<name>A0A5C2RNE0_9APHY</name>
<dbReference type="EMBL" id="ML122498">
    <property type="protein sequence ID" value="RPD52035.1"/>
    <property type="molecule type" value="Genomic_DNA"/>
</dbReference>
<dbReference type="Proteomes" id="UP000313359">
    <property type="component" value="Unassembled WGS sequence"/>
</dbReference>
<dbReference type="STRING" id="1328759.A0A5C2RNE0"/>
<accession>A0A5C2RNE0</accession>
<evidence type="ECO:0000256" key="1">
    <source>
        <dbReference type="SAM" id="MobiDB-lite"/>
    </source>
</evidence>
<dbReference type="AlphaFoldDB" id="A0A5C2RNE0"/>
<proteinExistence type="predicted"/>